<dbReference type="AlphaFoldDB" id="A0AAW2PJ39"/>
<reference evidence="1" key="2">
    <citation type="journal article" date="2024" name="Plant">
        <title>Genomic evolution and insights into agronomic trait innovations of Sesamum species.</title>
        <authorList>
            <person name="Miao H."/>
            <person name="Wang L."/>
            <person name="Qu L."/>
            <person name="Liu H."/>
            <person name="Sun Y."/>
            <person name="Le M."/>
            <person name="Wang Q."/>
            <person name="Wei S."/>
            <person name="Zheng Y."/>
            <person name="Lin W."/>
            <person name="Duan Y."/>
            <person name="Cao H."/>
            <person name="Xiong S."/>
            <person name="Wang X."/>
            <person name="Wei L."/>
            <person name="Li C."/>
            <person name="Ma Q."/>
            <person name="Ju M."/>
            <person name="Zhao R."/>
            <person name="Li G."/>
            <person name="Mu C."/>
            <person name="Tian Q."/>
            <person name="Mei H."/>
            <person name="Zhang T."/>
            <person name="Gao T."/>
            <person name="Zhang H."/>
        </authorList>
    </citation>
    <scope>NUCLEOTIDE SEQUENCE</scope>
    <source>
        <strain evidence="1">G02</strain>
    </source>
</reference>
<dbReference type="EMBL" id="JACGWJ010000017">
    <property type="protein sequence ID" value="KAL0356282.1"/>
    <property type="molecule type" value="Genomic_DNA"/>
</dbReference>
<name>A0AAW2PJ39_SESRA</name>
<dbReference type="Gene3D" id="3.80.10.10">
    <property type="entry name" value="Ribonuclease Inhibitor"/>
    <property type="match status" value="1"/>
</dbReference>
<accession>A0AAW2PJ39</accession>
<comment type="caution">
    <text evidence="1">The sequence shown here is derived from an EMBL/GenBank/DDBJ whole genome shotgun (WGS) entry which is preliminary data.</text>
</comment>
<dbReference type="PANTHER" id="PTHR15140">
    <property type="entry name" value="TUBULIN-SPECIFIC CHAPERONE E"/>
    <property type="match status" value="1"/>
</dbReference>
<sequence length="180" mass="20869">MEHLEKLKLVNDVYPSPPSEGQLTCLPSPFKFPRKLKFLTLSFTYLEWRYMSVLGMLEYLEVLKLKENAFVGKVWEAVDDGFRHLECLQIEQTDLVYWTAASHHFPRLRRLVLRNCEELAEVPFGLADITSLQVMDLYRTTKSAAYSAKKIQLAKQEAAREMWESTPGGFKLSIFPPYSD</sequence>
<reference evidence="1" key="1">
    <citation type="submission" date="2020-06" db="EMBL/GenBank/DDBJ databases">
        <authorList>
            <person name="Li T."/>
            <person name="Hu X."/>
            <person name="Zhang T."/>
            <person name="Song X."/>
            <person name="Zhang H."/>
            <person name="Dai N."/>
            <person name="Sheng W."/>
            <person name="Hou X."/>
            <person name="Wei L."/>
        </authorList>
    </citation>
    <scope>NUCLEOTIDE SEQUENCE</scope>
    <source>
        <strain evidence="1">G02</strain>
        <tissue evidence="1">Leaf</tissue>
    </source>
</reference>
<gene>
    <name evidence="1" type="ORF">Sradi_4075100</name>
</gene>
<dbReference type="InterPro" id="IPR032675">
    <property type="entry name" value="LRR_dom_sf"/>
</dbReference>
<proteinExistence type="predicted"/>
<evidence type="ECO:0000313" key="1">
    <source>
        <dbReference type="EMBL" id="KAL0356282.1"/>
    </source>
</evidence>
<organism evidence="1">
    <name type="scientific">Sesamum radiatum</name>
    <name type="common">Black benniseed</name>
    <dbReference type="NCBI Taxonomy" id="300843"/>
    <lineage>
        <taxon>Eukaryota</taxon>
        <taxon>Viridiplantae</taxon>
        <taxon>Streptophyta</taxon>
        <taxon>Embryophyta</taxon>
        <taxon>Tracheophyta</taxon>
        <taxon>Spermatophyta</taxon>
        <taxon>Magnoliopsida</taxon>
        <taxon>eudicotyledons</taxon>
        <taxon>Gunneridae</taxon>
        <taxon>Pentapetalae</taxon>
        <taxon>asterids</taxon>
        <taxon>lamiids</taxon>
        <taxon>Lamiales</taxon>
        <taxon>Pedaliaceae</taxon>
        <taxon>Sesamum</taxon>
    </lineage>
</organism>
<protein>
    <submittedName>
        <fullName evidence="1">Uncharacterized protein</fullName>
    </submittedName>
</protein>
<dbReference type="PANTHER" id="PTHR15140:SF56">
    <property type="entry name" value="NB-ARC DOMAIN-CONTAINING PROTEIN"/>
    <property type="match status" value="1"/>
</dbReference>
<dbReference type="SUPFAM" id="SSF52058">
    <property type="entry name" value="L domain-like"/>
    <property type="match status" value="1"/>
</dbReference>